<reference evidence="2 3" key="1">
    <citation type="submission" date="2019-08" db="EMBL/GenBank/DDBJ databases">
        <title>Deep-cultivation of Planctomycetes and their phenomic and genomic characterization uncovers novel biology.</title>
        <authorList>
            <person name="Wiegand S."/>
            <person name="Jogler M."/>
            <person name="Boedeker C."/>
            <person name="Pinto D."/>
            <person name="Vollmers J."/>
            <person name="Rivas-Marin E."/>
            <person name="Kohn T."/>
            <person name="Peeters S.H."/>
            <person name="Heuer A."/>
            <person name="Rast P."/>
            <person name="Oberbeckmann S."/>
            <person name="Bunk B."/>
            <person name="Jeske O."/>
            <person name="Meyerdierks A."/>
            <person name="Storesund J.E."/>
            <person name="Kallscheuer N."/>
            <person name="Luecker S."/>
            <person name="Lage O.M."/>
            <person name="Pohl T."/>
            <person name="Merkel B.J."/>
            <person name="Hornburger P."/>
            <person name="Mueller R.-W."/>
            <person name="Bruemmer F."/>
            <person name="Labrenz M."/>
            <person name="Spormann A.M."/>
            <person name="Op den Camp H."/>
            <person name="Overmann J."/>
            <person name="Amann R."/>
            <person name="Jetten M.S.M."/>
            <person name="Mascher T."/>
            <person name="Medema M.H."/>
            <person name="Devos D.P."/>
            <person name="Kaster A.-K."/>
            <person name="Ovreas L."/>
            <person name="Rohde M."/>
            <person name="Galperin M.Y."/>
            <person name="Jogler C."/>
        </authorList>
    </citation>
    <scope>NUCLEOTIDE SEQUENCE [LARGE SCALE GENOMIC DNA]</scope>
    <source>
        <strain evidence="2 3">UC8</strain>
    </source>
</reference>
<dbReference type="InterPro" id="IPR011335">
    <property type="entry name" value="Restrct_endonuc-II-like"/>
</dbReference>
<dbReference type="KEGG" id="rul:UC8_47160"/>
<dbReference type="InterPro" id="IPR008538">
    <property type="entry name" value="Uma2"/>
</dbReference>
<name>A0A5B9QUI9_9BACT</name>
<evidence type="ECO:0000313" key="3">
    <source>
        <dbReference type="Proteomes" id="UP000325286"/>
    </source>
</evidence>
<accession>A0A5B9QUI9</accession>
<feature type="domain" description="Putative restriction endonuclease" evidence="1">
    <location>
        <begin position="14"/>
        <end position="164"/>
    </location>
</feature>
<dbReference type="PANTHER" id="PTHR36558:SF1">
    <property type="entry name" value="RESTRICTION ENDONUCLEASE DOMAIN-CONTAINING PROTEIN-RELATED"/>
    <property type="match status" value="1"/>
</dbReference>
<dbReference type="AlphaFoldDB" id="A0A5B9QUI9"/>
<dbReference type="InterPro" id="IPR012296">
    <property type="entry name" value="Nuclease_put_TT1808"/>
</dbReference>
<dbReference type="RefSeq" id="WP_068137648.1">
    <property type="nucleotide sequence ID" value="NZ_CP042914.1"/>
</dbReference>
<protein>
    <recommendedName>
        <fullName evidence="1">Putative restriction endonuclease domain-containing protein</fullName>
    </recommendedName>
</protein>
<dbReference type="EMBL" id="CP042914">
    <property type="protein sequence ID" value="QEG42674.1"/>
    <property type="molecule type" value="Genomic_DNA"/>
</dbReference>
<gene>
    <name evidence="2" type="ORF">UC8_47160</name>
</gene>
<sequence length="180" mass="20407">MTAAKKYLPHYTVSDYQQWEGDWELWQGIAVSMSPGPFGRHQAAAKRLLILLDNELRRSNCQAEVIHEMDWIVSDDTVVRPDVVVLCDGVPDRYIETTPAVVAEVLSDSTRGRDTTYKRDLYDELGVEVYVLIDPDVQTLEIYRRDTSGNWQGESVTDSVMFSVCSGCELRLTRTALFAP</sequence>
<dbReference type="Proteomes" id="UP000325286">
    <property type="component" value="Chromosome"/>
</dbReference>
<dbReference type="Gene3D" id="3.90.1570.10">
    <property type="entry name" value="tt1808, chain A"/>
    <property type="match status" value="1"/>
</dbReference>
<dbReference type="OrthoDB" id="291316at2"/>
<evidence type="ECO:0000259" key="1">
    <source>
        <dbReference type="Pfam" id="PF05685"/>
    </source>
</evidence>
<dbReference type="CDD" id="cd06260">
    <property type="entry name" value="DUF820-like"/>
    <property type="match status" value="1"/>
</dbReference>
<evidence type="ECO:0000313" key="2">
    <source>
        <dbReference type="EMBL" id="QEG42674.1"/>
    </source>
</evidence>
<dbReference type="Pfam" id="PF05685">
    <property type="entry name" value="Uma2"/>
    <property type="match status" value="1"/>
</dbReference>
<proteinExistence type="predicted"/>
<keyword evidence="3" id="KW-1185">Reference proteome</keyword>
<dbReference type="SUPFAM" id="SSF52980">
    <property type="entry name" value="Restriction endonuclease-like"/>
    <property type="match status" value="1"/>
</dbReference>
<organism evidence="2 3">
    <name type="scientific">Roseimaritima ulvae</name>
    <dbReference type="NCBI Taxonomy" id="980254"/>
    <lineage>
        <taxon>Bacteria</taxon>
        <taxon>Pseudomonadati</taxon>
        <taxon>Planctomycetota</taxon>
        <taxon>Planctomycetia</taxon>
        <taxon>Pirellulales</taxon>
        <taxon>Pirellulaceae</taxon>
        <taxon>Roseimaritima</taxon>
    </lineage>
</organism>
<dbReference type="PANTHER" id="PTHR36558">
    <property type="entry name" value="GLR1098 PROTEIN"/>
    <property type="match status" value="1"/>
</dbReference>